<dbReference type="AlphaFoldDB" id="A0A370K5X1"/>
<keyword evidence="2" id="KW-1185">Reference proteome</keyword>
<evidence type="ECO:0000313" key="1">
    <source>
        <dbReference type="EMBL" id="RDI98045.1"/>
    </source>
</evidence>
<organism evidence="1 2">
    <name type="scientific">Dyella solisilvae</name>
    <dbReference type="NCBI Taxonomy" id="1920168"/>
    <lineage>
        <taxon>Bacteria</taxon>
        <taxon>Pseudomonadati</taxon>
        <taxon>Pseudomonadota</taxon>
        <taxon>Gammaproteobacteria</taxon>
        <taxon>Lysobacterales</taxon>
        <taxon>Rhodanobacteraceae</taxon>
        <taxon>Dyella</taxon>
    </lineage>
</organism>
<gene>
    <name evidence="1" type="ORF">DVT68_13255</name>
</gene>
<proteinExistence type="predicted"/>
<comment type="caution">
    <text evidence="1">The sequence shown here is derived from an EMBL/GenBank/DDBJ whole genome shotgun (WGS) entry which is preliminary data.</text>
</comment>
<protein>
    <submittedName>
        <fullName evidence="1">Uncharacterized protein</fullName>
    </submittedName>
</protein>
<sequence length="123" mass="13560">MKCDRCGAPIWRVATKLGSLETWECVQCGARIPIGANESGRGDSVPSDSLHLSELQGAWLLMPSQERVQRAEALLPNMERLTLAQHLRRYLDKAGFSLGRISSADRQETVRELGDVGIEILGD</sequence>
<reference evidence="1 2" key="1">
    <citation type="submission" date="2018-07" db="EMBL/GenBank/DDBJ databases">
        <title>Dyella solisilvae sp. nov., isolated from the pine and broad-leaved mixed forest soil.</title>
        <authorList>
            <person name="Gao Z."/>
            <person name="Qiu L."/>
        </authorList>
    </citation>
    <scope>NUCLEOTIDE SEQUENCE [LARGE SCALE GENOMIC DNA]</scope>
    <source>
        <strain evidence="1 2">DHG54</strain>
    </source>
</reference>
<name>A0A370K5X1_9GAMM</name>
<accession>A0A370K5X1</accession>
<dbReference type="Proteomes" id="UP000254711">
    <property type="component" value="Unassembled WGS sequence"/>
</dbReference>
<dbReference type="EMBL" id="QQSY01000003">
    <property type="protein sequence ID" value="RDI98045.1"/>
    <property type="molecule type" value="Genomic_DNA"/>
</dbReference>
<evidence type="ECO:0000313" key="2">
    <source>
        <dbReference type="Proteomes" id="UP000254711"/>
    </source>
</evidence>